<dbReference type="AlphaFoldDB" id="A0A4U5LND4"/>
<dbReference type="Proteomes" id="UP000298663">
    <property type="component" value="Unassembled WGS sequence"/>
</dbReference>
<gene>
    <name evidence="1" type="ORF">L596_030855</name>
</gene>
<sequence length="107" mass="12047">MICDRADLTTLLQVQTAYFYFKESANESILKFGALSTIFTITAVQSLIVIQSLIDEEVNALLCHSCLCEKGHTKVAHFVWQPEHAFAYNRSRTCTSFESIIEAVLLV</sequence>
<proteinExistence type="predicted"/>
<accession>A0A4U5LND4</accession>
<reference evidence="1 2" key="1">
    <citation type="journal article" date="2015" name="Genome Biol.">
        <title>Comparative genomics of Steinernema reveals deeply conserved gene regulatory networks.</title>
        <authorList>
            <person name="Dillman A.R."/>
            <person name="Macchietto M."/>
            <person name="Porter C.F."/>
            <person name="Rogers A."/>
            <person name="Williams B."/>
            <person name="Antoshechkin I."/>
            <person name="Lee M.M."/>
            <person name="Goodwin Z."/>
            <person name="Lu X."/>
            <person name="Lewis E.E."/>
            <person name="Goodrich-Blair H."/>
            <person name="Stock S.P."/>
            <person name="Adams B.J."/>
            <person name="Sternberg P.W."/>
            <person name="Mortazavi A."/>
        </authorList>
    </citation>
    <scope>NUCLEOTIDE SEQUENCE [LARGE SCALE GENOMIC DNA]</scope>
    <source>
        <strain evidence="1 2">ALL</strain>
    </source>
</reference>
<organism evidence="1 2">
    <name type="scientific">Steinernema carpocapsae</name>
    <name type="common">Entomopathogenic nematode</name>
    <dbReference type="NCBI Taxonomy" id="34508"/>
    <lineage>
        <taxon>Eukaryota</taxon>
        <taxon>Metazoa</taxon>
        <taxon>Ecdysozoa</taxon>
        <taxon>Nematoda</taxon>
        <taxon>Chromadorea</taxon>
        <taxon>Rhabditida</taxon>
        <taxon>Tylenchina</taxon>
        <taxon>Panagrolaimomorpha</taxon>
        <taxon>Strongyloidoidea</taxon>
        <taxon>Steinernematidae</taxon>
        <taxon>Steinernema</taxon>
    </lineage>
</organism>
<keyword evidence="2" id="KW-1185">Reference proteome</keyword>
<evidence type="ECO:0000313" key="2">
    <source>
        <dbReference type="Proteomes" id="UP000298663"/>
    </source>
</evidence>
<comment type="caution">
    <text evidence="1">The sequence shown here is derived from an EMBL/GenBank/DDBJ whole genome shotgun (WGS) entry which is preliminary data.</text>
</comment>
<name>A0A4U5LND4_STECR</name>
<reference evidence="1 2" key="2">
    <citation type="journal article" date="2019" name="G3 (Bethesda)">
        <title>Hybrid Assembly of the Genome of the Entomopathogenic Nematode Steinernema carpocapsae Identifies the X-Chromosome.</title>
        <authorList>
            <person name="Serra L."/>
            <person name="Macchietto M."/>
            <person name="Macias-Munoz A."/>
            <person name="McGill C.J."/>
            <person name="Rodriguez I.M."/>
            <person name="Rodriguez B."/>
            <person name="Murad R."/>
            <person name="Mortazavi A."/>
        </authorList>
    </citation>
    <scope>NUCLEOTIDE SEQUENCE [LARGE SCALE GENOMIC DNA]</scope>
    <source>
        <strain evidence="1 2">ALL</strain>
    </source>
</reference>
<dbReference type="EMBL" id="AZBU02000016">
    <property type="protein sequence ID" value="TKR57379.1"/>
    <property type="molecule type" value="Genomic_DNA"/>
</dbReference>
<evidence type="ECO:0000313" key="1">
    <source>
        <dbReference type="EMBL" id="TKR57379.1"/>
    </source>
</evidence>
<protein>
    <submittedName>
        <fullName evidence="1">Uncharacterized protein</fullName>
    </submittedName>
</protein>